<keyword evidence="4" id="KW-1185">Reference proteome</keyword>
<protein>
    <submittedName>
        <fullName evidence="3">Uncharacterized protein</fullName>
    </submittedName>
</protein>
<keyword evidence="2" id="KW-0472">Membrane</keyword>
<dbReference type="Proteomes" id="UP000781958">
    <property type="component" value="Unassembled WGS sequence"/>
</dbReference>
<accession>A0ABS4SJD1</accession>
<sequence>MLRMFLTVVVPLLLPTAGYILYIIVIERRRARAEETHTRAPWWVTAPWPWLLLAGAGLMGLTLGVIAVTSGAPPHSVYTPAHLENGRVVEGTQGEPAGGEPAGGEPVGGEPAGSAPAGK</sequence>
<feature type="transmembrane region" description="Helical" evidence="2">
    <location>
        <begin position="6"/>
        <end position="26"/>
    </location>
</feature>
<proteinExistence type="predicted"/>
<organism evidence="3 4">
    <name type="scientific">Azospirillum rugosum</name>
    <dbReference type="NCBI Taxonomy" id="416170"/>
    <lineage>
        <taxon>Bacteria</taxon>
        <taxon>Pseudomonadati</taxon>
        <taxon>Pseudomonadota</taxon>
        <taxon>Alphaproteobacteria</taxon>
        <taxon>Rhodospirillales</taxon>
        <taxon>Azospirillaceae</taxon>
        <taxon>Azospirillum</taxon>
    </lineage>
</organism>
<dbReference type="EMBL" id="JAGINP010000007">
    <property type="protein sequence ID" value="MBP2292678.1"/>
    <property type="molecule type" value="Genomic_DNA"/>
</dbReference>
<evidence type="ECO:0000256" key="2">
    <source>
        <dbReference type="SAM" id="Phobius"/>
    </source>
</evidence>
<feature type="region of interest" description="Disordered" evidence="1">
    <location>
        <begin position="85"/>
        <end position="119"/>
    </location>
</feature>
<gene>
    <name evidence="3" type="ORF">J2851_002456</name>
</gene>
<feature type="transmembrane region" description="Helical" evidence="2">
    <location>
        <begin position="47"/>
        <end position="68"/>
    </location>
</feature>
<evidence type="ECO:0000313" key="3">
    <source>
        <dbReference type="EMBL" id="MBP2292678.1"/>
    </source>
</evidence>
<dbReference type="Pfam" id="PF19606">
    <property type="entry name" value="DUF6111"/>
    <property type="match status" value="1"/>
</dbReference>
<comment type="caution">
    <text evidence="3">The sequence shown here is derived from an EMBL/GenBank/DDBJ whole genome shotgun (WGS) entry which is preliminary data.</text>
</comment>
<keyword evidence="2" id="KW-1133">Transmembrane helix</keyword>
<feature type="compositionally biased region" description="Gly residues" evidence="1">
    <location>
        <begin position="96"/>
        <end position="111"/>
    </location>
</feature>
<dbReference type="InterPro" id="IPR046093">
    <property type="entry name" value="DUF6111"/>
</dbReference>
<evidence type="ECO:0000256" key="1">
    <source>
        <dbReference type="SAM" id="MobiDB-lite"/>
    </source>
</evidence>
<name>A0ABS4SJD1_9PROT</name>
<reference evidence="3 4" key="1">
    <citation type="submission" date="2021-03" db="EMBL/GenBank/DDBJ databases">
        <title>Genomic Encyclopedia of Type Strains, Phase III (KMG-III): the genomes of soil and plant-associated and newly described type strains.</title>
        <authorList>
            <person name="Whitman W."/>
        </authorList>
    </citation>
    <scope>NUCLEOTIDE SEQUENCE [LARGE SCALE GENOMIC DNA]</scope>
    <source>
        <strain evidence="3 4">IMMIB AFH-6</strain>
    </source>
</reference>
<evidence type="ECO:0000313" key="4">
    <source>
        <dbReference type="Proteomes" id="UP000781958"/>
    </source>
</evidence>
<keyword evidence="2" id="KW-0812">Transmembrane</keyword>